<dbReference type="Pfam" id="PF04397">
    <property type="entry name" value="LytTR"/>
    <property type="match status" value="1"/>
</dbReference>
<keyword evidence="1" id="KW-0597">Phosphoprotein</keyword>
<dbReference type="InterPro" id="IPR001789">
    <property type="entry name" value="Sig_transdc_resp-reg_receiver"/>
</dbReference>
<feature type="domain" description="HTH LytTR-type" evidence="3">
    <location>
        <begin position="164"/>
        <end position="266"/>
    </location>
</feature>
<dbReference type="SUPFAM" id="SSF52172">
    <property type="entry name" value="CheY-like"/>
    <property type="match status" value="1"/>
</dbReference>
<dbReference type="Gene3D" id="2.40.50.1020">
    <property type="entry name" value="LytTr DNA-binding domain"/>
    <property type="match status" value="1"/>
</dbReference>
<feature type="modified residue" description="4-aspartylphosphate" evidence="1">
    <location>
        <position position="58"/>
    </location>
</feature>
<dbReference type="SMART" id="SM00850">
    <property type="entry name" value="LytTR"/>
    <property type="match status" value="1"/>
</dbReference>
<dbReference type="PANTHER" id="PTHR37299">
    <property type="entry name" value="TRANSCRIPTIONAL REGULATOR-RELATED"/>
    <property type="match status" value="1"/>
</dbReference>
<dbReference type="InterPro" id="IPR007492">
    <property type="entry name" value="LytTR_DNA-bd_dom"/>
</dbReference>
<feature type="domain" description="Response regulatory" evidence="2">
    <location>
        <begin position="6"/>
        <end position="125"/>
    </location>
</feature>
<dbReference type="GO" id="GO:0003677">
    <property type="term" value="F:DNA binding"/>
    <property type="evidence" value="ECO:0007669"/>
    <property type="project" value="InterPro"/>
</dbReference>
<name>A0A931MG54_9BURK</name>
<evidence type="ECO:0000313" key="4">
    <source>
        <dbReference type="EMBL" id="MBG9387737.1"/>
    </source>
</evidence>
<dbReference type="RefSeq" id="WP_196985635.1">
    <property type="nucleotide sequence ID" value="NZ_JADWYS010000001.1"/>
</dbReference>
<dbReference type="Gene3D" id="3.40.50.2300">
    <property type="match status" value="1"/>
</dbReference>
<reference evidence="4" key="1">
    <citation type="submission" date="2020-11" db="EMBL/GenBank/DDBJ databases">
        <title>Bacterial whole genome sequence for Caenimonas sp. DR4.4.</title>
        <authorList>
            <person name="Le V."/>
            <person name="Ko S.-R."/>
            <person name="Ahn C.-Y."/>
            <person name="Oh H.-M."/>
        </authorList>
    </citation>
    <scope>NUCLEOTIDE SEQUENCE</scope>
    <source>
        <strain evidence="4">DR4.4</strain>
    </source>
</reference>
<dbReference type="PROSITE" id="PS50930">
    <property type="entry name" value="HTH_LYTTR"/>
    <property type="match status" value="1"/>
</dbReference>
<dbReference type="Pfam" id="PF00072">
    <property type="entry name" value="Response_reg"/>
    <property type="match status" value="1"/>
</dbReference>
<dbReference type="Proteomes" id="UP000651050">
    <property type="component" value="Unassembled WGS sequence"/>
</dbReference>
<dbReference type="PROSITE" id="PS50110">
    <property type="entry name" value="RESPONSE_REGULATORY"/>
    <property type="match status" value="1"/>
</dbReference>
<dbReference type="AlphaFoldDB" id="A0A931MG54"/>
<organism evidence="4 5">
    <name type="scientific">Caenimonas aquaedulcis</name>
    <dbReference type="NCBI Taxonomy" id="2793270"/>
    <lineage>
        <taxon>Bacteria</taxon>
        <taxon>Pseudomonadati</taxon>
        <taxon>Pseudomonadota</taxon>
        <taxon>Betaproteobacteria</taxon>
        <taxon>Burkholderiales</taxon>
        <taxon>Comamonadaceae</taxon>
        <taxon>Caenimonas</taxon>
    </lineage>
</organism>
<protein>
    <submittedName>
        <fullName evidence="4">Response regulator transcription factor</fullName>
    </submittedName>
</protein>
<gene>
    <name evidence="4" type="ORF">I5803_06885</name>
</gene>
<comment type="caution">
    <text evidence="4">The sequence shown here is derived from an EMBL/GenBank/DDBJ whole genome shotgun (WGS) entry which is preliminary data.</text>
</comment>
<sequence>MTAMATALIAEDEPLLAAALQAELARACPELQIVATVGDGISAVAKSLELRPDVLFFDIRMPGQSGLDAAAELADEWPHDLPFPALVFITAYDQYAVQAFETQAVDYLLKPVQSARLQKTVTKVRDALAKRTPGGDMESTLGQLRHLLGAIDKPAGATELLKVLQVSVGTSIRMVPVDEVMYFEAADKYVRVLTGAHEYLIRTPLKELLPQLDSKRFWQVHRGTVVRADAIDSVTRDEAGKLHLALHGRKEKLPVSRLYAHLFKAM</sequence>
<dbReference type="EMBL" id="JADWYS010000001">
    <property type="protein sequence ID" value="MBG9387737.1"/>
    <property type="molecule type" value="Genomic_DNA"/>
</dbReference>
<evidence type="ECO:0000259" key="2">
    <source>
        <dbReference type="PROSITE" id="PS50110"/>
    </source>
</evidence>
<proteinExistence type="predicted"/>
<dbReference type="PANTHER" id="PTHR37299:SF1">
    <property type="entry name" value="STAGE 0 SPORULATION PROTEIN A HOMOLOG"/>
    <property type="match status" value="1"/>
</dbReference>
<dbReference type="InterPro" id="IPR046947">
    <property type="entry name" value="LytR-like"/>
</dbReference>
<dbReference type="GO" id="GO:0000156">
    <property type="term" value="F:phosphorelay response regulator activity"/>
    <property type="evidence" value="ECO:0007669"/>
    <property type="project" value="InterPro"/>
</dbReference>
<dbReference type="InterPro" id="IPR011006">
    <property type="entry name" value="CheY-like_superfamily"/>
</dbReference>
<evidence type="ECO:0000313" key="5">
    <source>
        <dbReference type="Proteomes" id="UP000651050"/>
    </source>
</evidence>
<accession>A0A931MG54</accession>
<evidence type="ECO:0000259" key="3">
    <source>
        <dbReference type="PROSITE" id="PS50930"/>
    </source>
</evidence>
<keyword evidence="5" id="KW-1185">Reference proteome</keyword>
<evidence type="ECO:0000256" key="1">
    <source>
        <dbReference type="PROSITE-ProRule" id="PRU00169"/>
    </source>
</evidence>
<dbReference type="SMART" id="SM00448">
    <property type="entry name" value="REC"/>
    <property type="match status" value="1"/>
</dbReference>